<evidence type="ECO:0000256" key="3">
    <source>
        <dbReference type="ARBA" id="ARBA00022448"/>
    </source>
</evidence>
<dbReference type="GO" id="GO:0005886">
    <property type="term" value="C:plasma membrane"/>
    <property type="evidence" value="ECO:0007669"/>
    <property type="project" value="TreeGrafter"/>
</dbReference>
<dbReference type="PANTHER" id="PTHR11958:SF99">
    <property type="entry name" value="SODIUM-DEPENDENT EXCITATORY AMINO ACID TRANSPORTER GLT-6-RELATED"/>
    <property type="match status" value="1"/>
</dbReference>
<dbReference type="InterPro" id="IPR001991">
    <property type="entry name" value="Na-dicarboxylate_symporter"/>
</dbReference>
<keyword evidence="3 9" id="KW-0813">Transport</keyword>
<evidence type="ECO:0000256" key="9">
    <source>
        <dbReference type="RuleBase" id="RU361216"/>
    </source>
</evidence>
<feature type="transmembrane region" description="Helical" evidence="9">
    <location>
        <begin position="29"/>
        <end position="48"/>
    </location>
</feature>
<dbReference type="InterPro" id="IPR018107">
    <property type="entry name" value="Na-dicarboxylate_symporter_CS"/>
</dbReference>
<organism evidence="10 11">
    <name type="scientific">Halocaridina rubra</name>
    <name type="common">Hawaiian red shrimp</name>
    <dbReference type="NCBI Taxonomy" id="373956"/>
    <lineage>
        <taxon>Eukaryota</taxon>
        <taxon>Metazoa</taxon>
        <taxon>Ecdysozoa</taxon>
        <taxon>Arthropoda</taxon>
        <taxon>Crustacea</taxon>
        <taxon>Multicrustacea</taxon>
        <taxon>Malacostraca</taxon>
        <taxon>Eumalacostraca</taxon>
        <taxon>Eucarida</taxon>
        <taxon>Decapoda</taxon>
        <taxon>Pleocyemata</taxon>
        <taxon>Caridea</taxon>
        <taxon>Atyoidea</taxon>
        <taxon>Atyidae</taxon>
        <taxon>Halocaridina</taxon>
    </lineage>
</organism>
<evidence type="ECO:0000256" key="4">
    <source>
        <dbReference type="ARBA" id="ARBA00022692"/>
    </source>
</evidence>
<keyword evidence="4 9" id="KW-0812">Transmembrane</keyword>
<dbReference type="SUPFAM" id="SSF118215">
    <property type="entry name" value="Proton glutamate symport protein"/>
    <property type="match status" value="1"/>
</dbReference>
<dbReference type="Pfam" id="PF00375">
    <property type="entry name" value="SDF"/>
    <property type="match status" value="1"/>
</dbReference>
<name>A0AAN9FUB0_HALRR</name>
<keyword evidence="11" id="KW-1185">Reference proteome</keyword>
<accession>A0AAN9FUB0</accession>
<dbReference type="InterPro" id="IPR036458">
    <property type="entry name" value="Na:dicarbo_symporter_sf"/>
</dbReference>
<feature type="transmembrane region" description="Helical" evidence="9">
    <location>
        <begin position="68"/>
        <end position="88"/>
    </location>
</feature>
<dbReference type="InterPro" id="IPR050746">
    <property type="entry name" value="DAACS"/>
</dbReference>
<comment type="subcellular location">
    <subcellularLocation>
        <location evidence="1 9">Membrane</location>
        <topology evidence="1 9">Multi-pass membrane protein</topology>
    </subcellularLocation>
</comment>
<dbReference type="PRINTS" id="PR00173">
    <property type="entry name" value="EDTRNSPORT"/>
</dbReference>
<evidence type="ECO:0000256" key="1">
    <source>
        <dbReference type="ARBA" id="ARBA00004141"/>
    </source>
</evidence>
<dbReference type="GO" id="GO:0015175">
    <property type="term" value="F:neutral L-amino acid transmembrane transporter activity"/>
    <property type="evidence" value="ECO:0007669"/>
    <property type="project" value="TreeGrafter"/>
</dbReference>
<evidence type="ECO:0000256" key="6">
    <source>
        <dbReference type="ARBA" id="ARBA00022989"/>
    </source>
</evidence>
<sequence>MRRSEGTGNHLLCIYFPQKVKVVSWVKENLLLVLTILGVVFGIVFGAFARRFEYTEDHVMLVSFPGEIMMRMLKMLILPLIISSIITGQRSYSAFMLSQVRGHFLLVHKEKVEPIQLLSHVRGCIQLSLNARGHIELFSCQRAKFSSTTKIGITLIQYSVCIHHFYDY</sequence>
<protein>
    <recommendedName>
        <fullName evidence="9">Amino acid transporter</fullName>
    </recommendedName>
</protein>
<dbReference type="Gene3D" id="1.10.3860.10">
    <property type="entry name" value="Sodium:dicarboxylate symporter"/>
    <property type="match status" value="1"/>
</dbReference>
<comment type="caution">
    <text evidence="10">The sequence shown here is derived from an EMBL/GenBank/DDBJ whole genome shotgun (WGS) entry which is preliminary data.</text>
</comment>
<evidence type="ECO:0000256" key="5">
    <source>
        <dbReference type="ARBA" id="ARBA00022847"/>
    </source>
</evidence>
<dbReference type="GO" id="GO:0005313">
    <property type="term" value="F:L-glutamate transmembrane transporter activity"/>
    <property type="evidence" value="ECO:0007669"/>
    <property type="project" value="TreeGrafter"/>
</dbReference>
<keyword evidence="5 9" id="KW-0769">Symport</keyword>
<keyword evidence="8" id="KW-0325">Glycoprotein</keyword>
<proteinExistence type="inferred from homology"/>
<comment type="caution">
    <text evidence="9">Lacks conserved residue(s) required for the propagation of feature annotation.</text>
</comment>
<dbReference type="PROSITE" id="PS00713">
    <property type="entry name" value="NA_DICARBOXYL_SYMP_1"/>
    <property type="match status" value="1"/>
</dbReference>
<keyword evidence="6 9" id="KW-1133">Transmembrane helix</keyword>
<evidence type="ECO:0000256" key="8">
    <source>
        <dbReference type="ARBA" id="ARBA00023180"/>
    </source>
</evidence>
<reference evidence="10 11" key="1">
    <citation type="submission" date="2023-11" db="EMBL/GenBank/DDBJ databases">
        <title>Halocaridina rubra genome assembly.</title>
        <authorList>
            <person name="Smith C."/>
        </authorList>
    </citation>
    <scope>NUCLEOTIDE SEQUENCE [LARGE SCALE GENOMIC DNA]</scope>
    <source>
        <strain evidence="10">EP-1</strain>
        <tissue evidence="10">Whole</tissue>
    </source>
</reference>
<gene>
    <name evidence="10" type="primary">SLC1A2_3</name>
    <name evidence="10" type="ORF">SK128_017412</name>
</gene>
<evidence type="ECO:0000313" key="11">
    <source>
        <dbReference type="Proteomes" id="UP001381693"/>
    </source>
</evidence>
<dbReference type="EMBL" id="JAXCGZ010000090">
    <property type="protein sequence ID" value="KAK7086748.1"/>
    <property type="molecule type" value="Genomic_DNA"/>
</dbReference>
<evidence type="ECO:0000256" key="7">
    <source>
        <dbReference type="ARBA" id="ARBA00023136"/>
    </source>
</evidence>
<dbReference type="GO" id="GO:0015501">
    <property type="term" value="F:glutamate:sodium symporter activity"/>
    <property type="evidence" value="ECO:0007669"/>
    <property type="project" value="TreeGrafter"/>
</dbReference>
<evidence type="ECO:0000256" key="2">
    <source>
        <dbReference type="ARBA" id="ARBA00006148"/>
    </source>
</evidence>
<dbReference type="Proteomes" id="UP001381693">
    <property type="component" value="Unassembled WGS sequence"/>
</dbReference>
<keyword evidence="7 9" id="KW-0472">Membrane</keyword>
<dbReference type="PANTHER" id="PTHR11958">
    <property type="entry name" value="SODIUM/DICARBOXYLATE SYMPORTER-RELATED"/>
    <property type="match status" value="1"/>
</dbReference>
<dbReference type="AlphaFoldDB" id="A0AAN9FUB0"/>
<comment type="similarity">
    <text evidence="2 9">Belongs to the dicarboxylate/amino acid:cation symporter (DAACS) (TC 2.A.23) family.</text>
</comment>
<evidence type="ECO:0000313" key="10">
    <source>
        <dbReference type="EMBL" id="KAK7086748.1"/>
    </source>
</evidence>